<organism evidence="2 3">
    <name type="scientific">Saccharibacillus alkalitolerans</name>
    <dbReference type="NCBI Taxonomy" id="2705290"/>
    <lineage>
        <taxon>Bacteria</taxon>
        <taxon>Bacillati</taxon>
        <taxon>Bacillota</taxon>
        <taxon>Bacilli</taxon>
        <taxon>Bacillales</taxon>
        <taxon>Paenibacillaceae</taxon>
        <taxon>Saccharibacillus</taxon>
    </lineage>
</organism>
<evidence type="ECO:0000313" key="2">
    <source>
        <dbReference type="EMBL" id="NGZ76106.1"/>
    </source>
</evidence>
<dbReference type="SUPFAM" id="SSF55729">
    <property type="entry name" value="Acyl-CoA N-acyltransferases (Nat)"/>
    <property type="match status" value="1"/>
</dbReference>
<dbReference type="Pfam" id="PF13302">
    <property type="entry name" value="Acetyltransf_3"/>
    <property type="match status" value="1"/>
</dbReference>
<keyword evidence="3" id="KW-1185">Reference proteome</keyword>
<dbReference type="Gene3D" id="3.40.630.30">
    <property type="match status" value="1"/>
</dbReference>
<reference evidence="2 3" key="1">
    <citation type="submission" date="2020-01" db="EMBL/GenBank/DDBJ databases">
        <title>Polyphasic characterisation and genomic insights into a novel alkali tolerant bacterium VR-M41.</title>
        <authorList>
            <person name="Vemuluri V.R."/>
        </authorList>
    </citation>
    <scope>NUCLEOTIDE SEQUENCE [LARGE SCALE GENOMIC DNA]</scope>
    <source>
        <strain evidence="2 3">VR-M41</strain>
    </source>
</reference>
<evidence type="ECO:0000313" key="3">
    <source>
        <dbReference type="Proteomes" id="UP000800303"/>
    </source>
</evidence>
<dbReference type="Proteomes" id="UP000800303">
    <property type="component" value="Unassembled WGS sequence"/>
</dbReference>
<comment type="caution">
    <text evidence="2">The sequence shown here is derived from an EMBL/GenBank/DDBJ whole genome shotgun (WGS) entry which is preliminary data.</text>
</comment>
<dbReference type="PANTHER" id="PTHR43415:SF3">
    <property type="entry name" value="GNAT-FAMILY ACETYLTRANSFERASE"/>
    <property type="match status" value="1"/>
</dbReference>
<dbReference type="PROSITE" id="PS51186">
    <property type="entry name" value="GNAT"/>
    <property type="match status" value="1"/>
</dbReference>
<dbReference type="PANTHER" id="PTHR43415">
    <property type="entry name" value="SPERMIDINE N(1)-ACETYLTRANSFERASE"/>
    <property type="match status" value="1"/>
</dbReference>
<gene>
    <name evidence="2" type="ORF">GYN08_12330</name>
</gene>
<name>A0ABX0FA71_9BACL</name>
<dbReference type="InterPro" id="IPR016181">
    <property type="entry name" value="Acyl_CoA_acyltransferase"/>
</dbReference>
<evidence type="ECO:0000259" key="1">
    <source>
        <dbReference type="PROSITE" id="PS51186"/>
    </source>
</evidence>
<sequence length="161" mass="18801">MKELFRFREAQESDIWLLYNWANDPVVRAMSFNKSKISEEEHKSWFKNALACQNPMIYVAEFEENGTAVGTVKLDQNQVIGITLDVEYRGKGLATPLLKRFLQFIENRFGYSFSIYAYIKDENFASISTFEKSGFQLQGNFEEKGFKFKKYEYKCGNDGNE</sequence>
<protein>
    <submittedName>
        <fullName evidence="2">GNAT family N-acetyltransferase</fullName>
    </submittedName>
</protein>
<proteinExistence type="predicted"/>
<dbReference type="EMBL" id="JAAFGS010000004">
    <property type="protein sequence ID" value="NGZ76106.1"/>
    <property type="molecule type" value="Genomic_DNA"/>
</dbReference>
<accession>A0ABX0FA71</accession>
<feature type="domain" description="N-acetyltransferase" evidence="1">
    <location>
        <begin position="5"/>
        <end position="158"/>
    </location>
</feature>
<dbReference type="InterPro" id="IPR000182">
    <property type="entry name" value="GNAT_dom"/>
</dbReference>